<dbReference type="AlphaFoldDB" id="A0A8T3VQE3"/>
<evidence type="ECO:0000313" key="3">
    <source>
        <dbReference type="Proteomes" id="UP000713479"/>
    </source>
</evidence>
<organism evidence="2 3">
    <name type="scientific">Methanobrevibacter millerae</name>
    <dbReference type="NCBI Taxonomy" id="230361"/>
    <lineage>
        <taxon>Archaea</taxon>
        <taxon>Methanobacteriati</taxon>
        <taxon>Methanobacteriota</taxon>
        <taxon>Methanomada group</taxon>
        <taxon>Methanobacteria</taxon>
        <taxon>Methanobacteriales</taxon>
        <taxon>Methanobacteriaceae</taxon>
        <taxon>Methanobrevibacter</taxon>
    </lineage>
</organism>
<dbReference type="EMBL" id="SUTF01000006">
    <property type="protein sequence ID" value="MBE6510638.1"/>
    <property type="molecule type" value="Genomic_DNA"/>
</dbReference>
<name>A0A8T3VQE3_9EURY</name>
<accession>A0A8T3VQE3</accession>
<evidence type="ECO:0000313" key="2">
    <source>
        <dbReference type="EMBL" id="MBE6510638.1"/>
    </source>
</evidence>
<dbReference type="Proteomes" id="UP000713479">
    <property type="component" value="Unassembled WGS sequence"/>
</dbReference>
<protein>
    <submittedName>
        <fullName evidence="2">Zinc ribbon domain-containing protein</fullName>
    </submittedName>
</protein>
<dbReference type="Pfam" id="PF12773">
    <property type="entry name" value="DZR"/>
    <property type="match status" value="1"/>
</dbReference>
<dbReference type="InterPro" id="IPR025874">
    <property type="entry name" value="DZR"/>
</dbReference>
<gene>
    <name evidence="2" type="ORF">E7Z74_05160</name>
</gene>
<sequence length="230" mass="25705">MVNCSNCGVDAGDSDVCPKCGAKIGTETQNNSCPNCGNEIVLNSKLCPYCGWSKSKKTFDATLDKAINVDDKVSSKFSNILGKSKSVDFVLDKTASLSYKYASDGELDFVNRAYFEKIEPIFVEFLDSIEDNFIKDILIYKRTMMASSGHVVGLVAAQVYTPTKGMDREEAIKFYQDLFDEIVSEINLEKQKGTFNEEEFYKKAIKDSTLNNMSLSGIPKSFKSWNKNKK</sequence>
<evidence type="ECO:0000259" key="1">
    <source>
        <dbReference type="Pfam" id="PF12773"/>
    </source>
</evidence>
<feature type="domain" description="DZANK-type" evidence="1">
    <location>
        <begin position="4"/>
        <end position="51"/>
    </location>
</feature>
<comment type="caution">
    <text evidence="2">The sequence shown here is derived from an EMBL/GenBank/DDBJ whole genome shotgun (WGS) entry which is preliminary data.</text>
</comment>
<proteinExistence type="predicted"/>
<reference evidence="2" key="1">
    <citation type="submission" date="2019-04" db="EMBL/GenBank/DDBJ databases">
        <title>Evolution of Biomass-Degrading Anaerobic Consortia Revealed by Metagenomics.</title>
        <authorList>
            <person name="Peng X."/>
        </authorList>
    </citation>
    <scope>NUCLEOTIDE SEQUENCE</scope>
    <source>
        <strain evidence="2">SIG13</strain>
    </source>
</reference>